<dbReference type="AlphaFoldDB" id="A0A367L0D8"/>
<proteinExistence type="predicted"/>
<dbReference type="Proteomes" id="UP000253664">
    <property type="component" value="Unassembled WGS sequence"/>
</dbReference>
<evidence type="ECO:0000313" key="1">
    <source>
        <dbReference type="EMBL" id="RCI07867.1"/>
    </source>
</evidence>
<dbReference type="OrthoDB" id="3889179at2759"/>
<protein>
    <submittedName>
        <fullName evidence="1">Uncharacterized protein</fullName>
    </submittedName>
</protein>
<organism evidence="1 2">
    <name type="scientific">Ophiocordyceps polyrhachis-furcata BCC 54312</name>
    <dbReference type="NCBI Taxonomy" id="1330021"/>
    <lineage>
        <taxon>Eukaryota</taxon>
        <taxon>Fungi</taxon>
        <taxon>Dikarya</taxon>
        <taxon>Ascomycota</taxon>
        <taxon>Pezizomycotina</taxon>
        <taxon>Sordariomycetes</taxon>
        <taxon>Hypocreomycetidae</taxon>
        <taxon>Hypocreales</taxon>
        <taxon>Ophiocordycipitaceae</taxon>
        <taxon>Ophiocordyceps</taxon>
    </lineage>
</organism>
<reference evidence="1 2" key="1">
    <citation type="journal article" date="2015" name="BMC Genomics">
        <title>Insights from the genome of Ophiocordyceps polyrhachis-furcata to pathogenicity and host specificity in insect fungi.</title>
        <authorList>
            <person name="Wichadakul D."/>
            <person name="Kobmoo N."/>
            <person name="Ingsriswang S."/>
            <person name="Tangphatsornruang S."/>
            <person name="Chantasingh D."/>
            <person name="Luangsa-ard J.J."/>
            <person name="Eurwilaichitr L."/>
        </authorList>
    </citation>
    <scope>NUCLEOTIDE SEQUENCE [LARGE SCALE GENOMIC DNA]</scope>
    <source>
        <strain evidence="1 2">BCC 54312</strain>
    </source>
</reference>
<name>A0A367L0D8_9HYPO</name>
<accession>A0A367L0D8</accession>
<evidence type="ECO:0000313" key="2">
    <source>
        <dbReference type="Proteomes" id="UP000253664"/>
    </source>
</evidence>
<gene>
    <name evidence="1" type="ORF">L249_5897</name>
</gene>
<keyword evidence="2" id="KW-1185">Reference proteome</keyword>
<comment type="caution">
    <text evidence="1">The sequence shown here is derived from an EMBL/GenBank/DDBJ whole genome shotgun (WGS) entry which is preliminary data.</text>
</comment>
<dbReference type="EMBL" id="LKCN02000023">
    <property type="protein sequence ID" value="RCI07867.1"/>
    <property type="molecule type" value="Genomic_DNA"/>
</dbReference>
<sequence length="639" mass="71526">MLDEARADVSPFAGKSVVSPQTLADITDEISTMPESKPEIGVEEVKKIKTKTSDYDHLRNICQKEVDSVRCVEPEWVEQNDGDRVKPDDKTIAIIVDMRKATNSSVQIFDTGDAYKDETRPVKTANGKSQQTIGGGSVPSGIVAASLVRIPIHILLDILINIHAHIDPFFNFITVCMAARLYCFCMCCCIRTLGISALFGGYLRSSGLFVCCHQAERERKNKCWMIPNSVIESEMMHSRTGVREPWSFAISAGLNEHLTMLRFHDTSQELCGTFLLGCIKIMYGSNETNEMKKRVIFNNVELAVLPSTSSAATLPPTRTTNGEYEFLSYYTFEAFGSDRLMSWTAGKGRLGIGGVFRSTAEAAVDVVLPAHEDTSHGYQLQIIPSSYYSSCLKIQHDCYFTIAFLASPKNAQPHFHVPETLEYPLLRDRWPLLPVINGKSEGFNGVQEYQIKEQMVAIQPSDRKRLQGDKSADYRAYHCIVLMRTGLRWWSIRLTSSAHGCLAIPNSDTSRLSTHPSSNNSFRGVLTTFLFYRVSSRVYAPIHISCSVILRSFLPSPLNPRFQLVKLRLPVYFFVHYVQVEEDEDFSPCDGQAKPNHQMVRVPMGSSRSATLYFSFNNGNIGIYAAWVAISPPNPTSHV</sequence>